<comment type="caution">
    <text evidence="1">The sequence shown here is derived from an EMBL/GenBank/DDBJ whole genome shotgun (WGS) entry which is preliminary data.</text>
</comment>
<keyword evidence="2" id="KW-1185">Reference proteome</keyword>
<organism evidence="1 2">
    <name type="scientific">Diplodia seriata</name>
    <dbReference type="NCBI Taxonomy" id="420778"/>
    <lineage>
        <taxon>Eukaryota</taxon>
        <taxon>Fungi</taxon>
        <taxon>Dikarya</taxon>
        <taxon>Ascomycota</taxon>
        <taxon>Pezizomycotina</taxon>
        <taxon>Dothideomycetes</taxon>
        <taxon>Dothideomycetes incertae sedis</taxon>
        <taxon>Botryosphaeriales</taxon>
        <taxon>Botryosphaeriaceae</taxon>
        <taxon>Diplodia</taxon>
    </lineage>
</organism>
<reference evidence="1 2" key="1">
    <citation type="submission" date="2024-02" db="EMBL/GenBank/DDBJ databases">
        <title>De novo assembly and annotation of 12 fungi associated with fruit tree decline syndrome in Ontario, Canada.</title>
        <authorList>
            <person name="Sulman M."/>
            <person name="Ellouze W."/>
            <person name="Ilyukhin E."/>
        </authorList>
    </citation>
    <scope>NUCLEOTIDE SEQUENCE [LARGE SCALE GENOMIC DNA]</scope>
    <source>
        <strain evidence="1 2">FDS-637</strain>
    </source>
</reference>
<dbReference type="RefSeq" id="XP_066628067.1">
    <property type="nucleotide sequence ID" value="XM_066781784.1"/>
</dbReference>
<evidence type="ECO:0000313" key="1">
    <source>
        <dbReference type="EMBL" id="KAL0253423.1"/>
    </source>
</evidence>
<dbReference type="GeneID" id="92014487"/>
<dbReference type="Proteomes" id="UP001430584">
    <property type="component" value="Unassembled WGS sequence"/>
</dbReference>
<proteinExistence type="predicted"/>
<sequence length="331" mass="36755">MFCSVSKILVPFYIDNNWSFAMLEPESKEMTIYGARREQKKTESATIDYLNASLDGADPMTWKSSYVELGLPTNYWDQPIVCLVAAIHIFCNMSPPSQNPDPTIWRSILAILLQGITPGSDLPPCPTNNKAGEAKQDADVNPANFSVPPTRHSLPIQTYLAHMTKALADFHARHRERVAQLRNLAAHTADAKALTDRLAHPSHLNAQRLAYEQRQGEMRALVEQTENMMATLTRMRAAVPASASMKELTRCVEGARAVEGADAVRMERLERFTKEREVVGGLVVELADKAAWRARRLDENWVGLWGKLEGEYGRMQALFGPQAPRAGGAAA</sequence>
<name>A0ABR3BYF2_9PEZI</name>
<accession>A0ABR3BYF2</accession>
<protein>
    <submittedName>
        <fullName evidence="1">Uncharacterized protein</fullName>
    </submittedName>
</protein>
<gene>
    <name evidence="1" type="ORF">SLS55_010402</name>
</gene>
<evidence type="ECO:0000313" key="2">
    <source>
        <dbReference type="Proteomes" id="UP001430584"/>
    </source>
</evidence>
<dbReference type="EMBL" id="JAJVCZ030000012">
    <property type="protein sequence ID" value="KAL0253423.1"/>
    <property type="molecule type" value="Genomic_DNA"/>
</dbReference>